<dbReference type="AlphaFoldDB" id="A0A1Q9EXM4"/>
<dbReference type="Proteomes" id="UP000186817">
    <property type="component" value="Unassembled WGS sequence"/>
</dbReference>
<reference evidence="1 2" key="1">
    <citation type="submission" date="2016-02" db="EMBL/GenBank/DDBJ databases">
        <title>Genome analysis of coral dinoflagellate symbionts highlights evolutionary adaptations to a symbiotic lifestyle.</title>
        <authorList>
            <person name="Aranda M."/>
            <person name="Li Y."/>
            <person name="Liew Y.J."/>
            <person name="Baumgarten S."/>
            <person name="Simakov O."/>
            <person name="Wilson M."/>
            <person name="Piel J."/>
            <person name="Ashoor H."/>
            <person name="Bougouffa S."/>
            <person name="Bajic V.B."/>
            <person name="Ryu T."/>
            <person name="Ravasi T."/>
            <person name="Bayer T."/>
            <person name="Micklem G."/>
            <person name="Kim H."/>
            <person name="Bhak J."/>
            <person name="Lajeunesse T.C."/>
            <person name="Voolstra C.R."/>
        </authorList>
    </citation>
    <scope>NUCLEOTIDE SEQUENCE [LARGE SCALE GENOMIC DNA]</scope>
    <source>
        <strain evidence="1 2">CCMP2467</strain>
    </source>
</reference>
<comment type="caution">
    <text evidence="1">The sequence shown here is derived from an EMBL/GenBank/DDBJ whole genome shotgun (WGS) entry which is preliminary data.</text>
</comment>
<dbReference type="EMBL" id="LSRX01000048">
    <property type="protein sequence ID" value="OLQ12159.1"/>
    <property type="molecule type" value="Genomic_DNA"/>
</dbReference>
<proteinExistence type="predicted"/>
<evidence type="ECO:0000313" key="1">
    <source>
        <dbReference type="EMBL" id="OLQ12159.1"/>
    </source>
</evidence>
<dbReference type="InterPro" id="IPR027417">
    <property type="entry name" value="P-loop_NTPase"/>
</dbReference>
<gene>
    <name evidence="1" type="ORF">AK812_SmicGene3973</name>
</gene>
<dbReference type="SUPFAM" id="SSF52540">
    <property type="entry name" value="P-loop containing nucleoside triphosphate hydrolases"/>
    <property type="match status" value="1"/>
</dbReference>
<keyword evidence="2" id="KW-1185">Reference proteome</keyword>
<protein>
    <submittedName>
        <fullName evidence="1">Uncharacterized protein</fullName>
    </submittedName>
</protein>
<evidence type="ECO:0000313" key="2">
    <source>
        <dbReference type="Proteomes" id="UP000186817"/>
    </source>
</evidence>
<accession>A0A1Q9EXM4</accession>
<sequence>MWVAPRFEAEVQCFMAFAVKDWVQPERFNGQAQDQDINDSGKLVELFNLLRGIVARREKVLVFFCRTVTSKLLAALMEREFGVRPGILQGAECI</sequence>
<name>A0A1Q9EXM4_SYMMI</name>
<dbReference type="Gene3D" id="3.40.50.300">
    <property type="entry name" value="P-loop containing nucleotide triphosphate hydrolases"/>
    <property type="match status" value="1"/>
</dbReference>
<organism evidence="1 2">
    <name type="scientific">Symbiodinium microadriaticum</name>
    <name type="common">Dinoflagellate</name>
    <name type="synonym">Zooxanthella microadriatica</name>
    <dbReference type="NCBI Taxonomy" id="2951"/>
    <lineage>
        <taxon>Eukaryota</taxon>
        <taxon>Sar</taxon>
        <taxon>Alveolata</taxon>
        <taxon>Dinophyceae</taxon>
        <taxon>Suessiales</taxon>
        <taxon>Symbiodiniaceae</taxon>
        <taxon>Symbiodinium</taxon>
    </lineage>
</organism>